<dbReference type="FunFam" id="3.20.20.100:FF:000015">
    <property type="entry name" value="Oxidoreductase, aldo/keto reductase family"/>
    <property type="match status" value="1"/>
</dbReference>
<feature type="compositionally biased region" description="Polar residues" evidence="3">
    <location>
        <begin position="555"/>
        <end position="564"/>
    </location>
</feature>
<dbReference type="InterPro" id="IPR023210">
    <property type="entry name" value="NADP_OxRdtase_dom"/>
</dbReference>
<gene>
    <name evidence="5" type="ORF">BN1708_005146</name>
</gene>
<protein>
    <recommendedName>
        <fullName evidence="4">NADP-dependent oxidoreductase domain-containing protein</fullName>
    </recommendedName>
</protein>
<dbReference type="InterPro" id="IPR036812">
    <property type="entry name" value="NAD(P)_OxRdtase_dom_sf"/>
</dbReference>
<keyword evidence="6" id="KW-1185">Reference proteome</keyword>
<dbReference type="PANTHER" id="PTHR43827">
    <property type="entry name" value="2,5-DIKETO-D-GLUCONIC ACID REDUCTASE"/>
    <property type="match status" value="1"/>
</dbReference>
<comment type="similarity">
    <text evidence="1">Belongs to the aldo/keto reductase family.</text>
</comment>
<dbReference type="AlphaFoldDB" id="A0A0G4M841"/>
<dbReference type="Gene3D" id="3.20.20.100">
    <property type="entry name" value="NADP-dependent oxidoreductase domain"/>
    <property type="match status" value="1"/>
</dbReference>
<evidence type="ECO:0000313" key="6">
    <source>
        <dbReference type="Proteomes" id="UP000044602"/>
    </source>
</evidence>
<feature type="compositionally biased region" description="Polar residues" evidence="3">
    <location>
        <begin position="476"/>
        <end position="492"/>
    </location>
</feature>
<evidence type="ECO:0000259" key="4">
    <source>
        <dbReference type="Pfam" id="PF00248"/>
    </source>
</evidence>
<dbReference type="Proteomes" id="UP000044602">
    <property type="component" value="Unassembled WGS sequence"/>
</dbReference>
<dbReference type="EMBL" id="CVQH01021418">
    <property type="protein sequence ID" value="CRK30488.1"/>
    <property type="molecule type" value="Genomic_DNA"/>
</dbReference>
<evidence type="ECO:0000256" key="3">
    <source>
        <dbReference type="SAM" id="MobiDB-lite"/>
    </source>
</evidence>
<reference evidence="5 6" key="1">
    <citation type="submission" date="2015-05" db="EMBL/GenBank/DDBJ databases">
        <authorList>
            <person name="Wang D.B."/>
            <person name="Wang M."/>
        </authorList>
    </citation>
    <scope>NUCLEOTIDE SEQUENCE [LARGE SCALE GENOMIC DNA]</scope>
    <source>
        <strain evidence="5">VL1</strain>
    </source>
</reference>
<dbReference type="Gene3D" id="2.170.150.70">
    <property type="match status" value="1"/>
</dbReference>
<feature type="region of interest" description="Disordered" evidence="3">
    <location>
        <begin position="534"/>
        <end position="585"/>
    </location>
</feature>
<dbReference type="PROSITE" id="PS00798">
    <property type="entry name" value="ALDOKETO_REDUCTASE_1"/>
    <property type="match status" value="1"/>
</dbReference>
<dbReference type="CDD" id="cd19071">
    <property type="entry name" value="AKR_AKR1-5-like"/>
    <property type="match status" value="1"/>
</dbReference>
<dbReference type="PRINTS" id="PR00069">
    <property type="entry name" value="ALDKETRDTASE"/>
</dbReference>
<dbReference type="PANTHER" id="PTHR43827:SF13">
    <property type="entry name" value="ALDO_KETO REDUCTASE FAMILY PROTEIN"/>
    <property type="match status" value="1"/>
</dbReference>
<evidence type="ECO:0000256" key="2">
    <source>
        <dbReference type="ARBA" id="ARBA00023002"/>
    </source>
</evidence>
<proteinExistence type="inferred from homology"/>
<accession>A0A0G4M841</accession>
<keyword evidence="2" id="KW-0560">Oxidoreductase</keyword>
<dbReference type="InterPro" id="IPR018170">
    <property type="entry name" value="Aldo/ket_reductase_CS"/>
</dbReference>
<organism evidence="5 6">
    <name type="scientific">Verticillium longisporum</name>
    <name type="common">Verticillium dahliae var. longisporum</name>
    <dbReference type="NCBI Taxonomy" id="100787"/>
    <lineage>
        <taxon>Eukaryota</taxon>
        <taxon>Fungi</taxon>
        <taxon>Dikarya</taxon>
        <taxon>Ascomycota</taxon>
        <taxon>Pezizomycotina</taxon>
        <taxon>Sordariomycetes</taxon>
        <taxon>Hypocreomycetidae</taxon>
        <taxon>Glomerellales</taxon>
        <taxon>Plectosphaerellaceae</taxon>
        <taxon>Verticillium</taxon>
    </lineage>
</organism>
<evidence type="ECO:0000256" key="1">
    <source>
        <dbReference type="ARBA" id="ARBA00007905"/>
    </source>
</evidence>
<dbReference type="SUPFAM" id="SSF51430">
    <property type="entry name" value="NAD(P)-linked oxidoreductase"/>
    <property type="match status" value="1"/>
</dbReference>
<dbReference type="PROSITE" id="PS00062">
    <property type="entry name" value="ALDOKETO_REDUCTASE_2"/>
    <property type="match status" value="1"/>
</dbReference>
<dbReference type="PROSITE" id="PS00063">
    <property type="entry name" value="ALDOKETO_REDUCTASE_3"/>
    <property type="match status" value="1"/>
</dbReference>
<evidence type="ECO:0000313" key="5">
    <source>
        <dbReference type="EMBL" id="CRK30488.1"/>
    </source>
</evidence>
<feature type="region of interest" description="Disordered" evidence="3">
    <location>
        <begin position="456"/>
        <end position="492"/>
    </location>
</feature>
<dbReference type="Pfam" id="PF00248">
    <property type="entry name" value="Aldo_ket_red"/>
    <property type="match status" value="1"/>
</dbReference>
<sequence length="585" mass="64662">MASQPPAILSLHGTILLPGTDTAIPRLGFGVYQTPRSGCTQACLSALAVGYRHIDSAQLYANEAEVGHALLPSGLPRSAVFLTTKIYRKDGSAARTLRSVRESVRRMTGSGGAGCDSETPPFVDLFLVHRPCRERRALWQALETVQSEGATRAVGVSNFGIEQLEEMRSYAGRWPPSVNQIELHPWCQQRALVAYCERHGIVVQAWSPLVRGTKMADPTLRGLGEKHGKTAAQVLVRYSLQKGWVPLVKSTSEARMRENADVFDFALEEEDMNILDGLDQGKQGALSAYQLFKATVQPFFSHLPDLQRPPPPATMSLLRPLRGGCHCGRNRYIIDVPENETELAQVIFNADSLHRSSLATPLAAFLRVPLAWHRSSTTSFFPDETHAMIHRVFESQDPAQRQTKRYFCGYCGTPLSFWTERPQREADFIQLTLASLAGEDLRDLEDMGLLPELEDVRSPEAEAEPEPGVKPENKSGVRTVQTTRRAASNRESQSVPWFNSLVEGSRLGKTVRQSHSITESRDGTTTVEWEIVEWTEDDDDRDGNAAPEVEDVDMSSGNNSNAGSKTGKRKLRDRGDSDAAAEGTH</sequence>
<dbReference type="InterPro" id="IPR020471">
    <property type="entry name" value="AKR"/>
</dbReference>
<dbReference type="GO" id="GO:0016491">
    <property type="term" value="F:oxidoreductase activity"/>
    <property type="evidence" value="ECO:0007669"/>
    <property type="project" value="UniProtKB-KW"/>
</dbReference>
<name>A0A0G4M841_VERLO</name>
<feature type="domain" description="NADP-dependent oxidoreductase" evidence="4">
    <location>
        <begin position="42"/>
        <end position="279"/>
    </location>
</feature>
<dbReference type="STRING" id="100787.A0A0G4M841"/>